<dbReference type="AlphaFoldDB" id="A0A0C3MHD6"/>
<dbReference type="HOGENOM" id="CLU_1332788_0_0_1"/>
<evidence type="ECO:0000313" key="1">
    <source>
        <dbReference type="EMBL" id="KIO33122.1"/>
    </source>
</evidence>
<sequence>MPFIQLSAALKHALHVGTDVKLADEIDFGIFSFWTSLRNDRHNQGGVEDLQYFAALNIGRYSDGEAQLVQVLHAGRWRVEQLMSLKSGLRGGLDQNHVYPRNFLKIGSHWWPSFREWWIVFVNLGLRQSQWTTKSNELVPGGLKHVWWLHSGDDLRGLNEVCCQVGFPARQNGFALLQVLWAFITSRPSPAANLPEDPKFLGRSLL</sequence>
<keyword evidence="2" id="KW-1185">Reference proteome</keyword>
<dbReference type="EMBL" id="KN822950">
    <property type="protein sequence ID" value="KIO33122.1"/>
    <property type="molecule type" value="Genomic_DNA"/>
</dbReference>
<dbReference type="Proteomes" id="UP000054248">
    <property type="component" value="Unassembled WGS sequence"/>
</dbReference>
<reference evidence="2" key="2">
    <citation type="submission" date="2015-01" db="EMBL/GenBank/DDBJ databases">
        <title>Evolutionary Origins and Diversification of the Mycorrhizal Mutualists.</title>
        <authorList>
            <consortium name="DOE Joint Genome Institute"/>
            <consortium name="Mycorrhizal Genomics Consortium"/>
            <person name="Kohler A."/>
            <person name="Kuo A."/>
            <person name="Nagy L.G."/>
            <person name="Floudas D."/>
            <person name="Copeland A."/>
            <person name="Barry K.W."/>
            <person name="Cichocki N."/>
            <person name="Veneault-Fourrey C."/>
            <person name="LaButti K."/>
            <person name="Lindquist E.A."/>
            <person name="Lipzen A."/>
            <person name="Lundell T."/>
            <person name="Morin E."/>
            <person name="Murat C."/>
            <person name="Riley R."/>
            <person name="Ohm R."/>
            <person name="Sun H."/>
            <person name="Tunlid A."/>
            <person name="Henrissat B."/>
            <person name="Grigoriev I.V."/>
            <person name="Hibbett D.S."/>
            <person name="Martin F."/>
        </authorList>
    </citation>
    <scope>NUCLEOTIDE SEQUENCE [LARGE SCALE GENOMIC DNA]</scope>
    <source>
        <strain evidence="2">MUT 4182</strain>
    </source>
</reference>
<gene>
    <name evidence="1" type="ORF">M407DRAFT_4130</name>
</gene>
<name>A0A0C3MHD6_9AGAM</name>
<protein>
    <submittedName>
        <fullName evidence="1">Carbohydrate esterase family 15 protein</fullName>
    </submittedName>
</protein>
<proteinExistence type="predicted"/>
<accession>A0A0C3MHD6</accession>
<reference evidence="1 2" key="1">
    <citation type="submission" date="2014-04" db="EMBL/GenBank/DDBJ databases">
        <authorList>
            <consortium name="DOE Joint Genome Institute"/>
            <person name="Kuo A."/>
            <person name="Girlanda M."/>
            <person name="Perotto S."/>
            <person name="Kohler A."/>
            <person name="Nagy L.G."/>
            <person name="Floudas D."/>
            <person name="Copeland A."/>
            <person name="Barry K.W."/>
            <person name="Cichocki N."/>
            <person name="Veneault-Fourrey C."/>
            <person name="LaButti K."/>
            <person name="Lindquist E.A."/>
            <person name="Lipzen A."/>
            <person name="Lundell T."/>
            <person name="Morin E."/>
            <person name="Murat C."/>
            <person name="Sun H."/>
            <person name="Tunlid A."/>
            <person name="Henrissat B."/>
            <person name="Grigoriev I.V."/>
            <person name="Hibbett D.S."/>
            <person name="Martin F."/>
            <person name="Nordberg H.P."/>
            <person name="Cantor M.N."/>
            <person name="Hua S.X."/>
        </authorList>
    </citation>
    <scope>NUCLEOTIDE SEQUENCE [LARGE SCALE GENOMIC DNA]</scope>
    <source>
        <strain evidence="1 2">MUT 4182</strain>
    </source>
</reference>
<organism evidence="1 2">
    <name type="scientific">Tulasnella calospora MUT 4182</name>
    <dbReference type="NCBI Taxonomy" id="1051891"/>
    <lineage>
        <taxon>Eukaryota</taxon>
        <taxon>Fungi</taxon>
        <taxon>Dikarya</taxon>
        <taxon>Basidiomycota</taxon>
        <taxon>Agaricomycotina</taxon>
        <taxon>Agaricomycetes</taxon>
        <taxon>Cantharellales</taxon>
        <taxon>Tulasnellaceae</taxon>
        <taxon>Tulasnella</taxon>
    </lineage>
</organism>
<evidence type="ECO:0000313" key="2">
    <source>
        <dbReference type="Proteomes" id="UP000054248"/>
    </source>
</evidence>